<evidence type="ECO:0000313" key="3">
    <source>
        <dbReference type="EMBL" id="SDG75060.1"/>
    </source>
</evidence>
<reference evidence="3 4" key="1">
    <citation type="submission" date="2016-10" db="EMBL/GenBank/DDBJ databases">
        <authorList>
            <person name="de Groot N.N."/>
        </authorList>
    </citation>
    <scope>NUCLEOTIDE SEQUENCE [LARGE SCALE GENOMIC DNA]</scope>
    <source>
        <strain evidence="3 4">DSM 5885</strain>
    </source>
</reference>
<accession>A0A1G7WUS7</accession>
<dbReference type="GO" id="GO:0050918">
    <property type="term" value="P:positive chemotaxis"/>
    <property type="evidence" value="ECO:0007669"/>
    <property type="project" value="TreeGrafter"/>
</dbReference>
<sequence length="68" mass="7268">MHLVFDLGERSITLGELKALRAGQVLELDRPLGTLVNVRANGRLIATGELVDIDGRLGVSIATLAMRA</sequence>
<evidence type="ECO:0000256" key="1">
    <source>
        <dbReference type="ARBA" id="ARBA00009226"/>
    </source>
</evidence>
<dbReference type="InterPro" id="IPR001543">
    <property type="entry name" value="FliN-like_C"/>
</dbReference>
<evidence type="ECO:0000313" key="4">
    <source>
        <dbReference type="Proteomes" id="UP000198607"/>
    </source>
</evidence>
<dbReference type="GO" id="GO:0009425">
    <property type="term" value="C:bacterial-type flagellum basal body"/>
    <property type="evidence" value="ECO:0007669"/>
    <property type="project" value="InterPro"/>
</dbReference>
<keyword evidence="4" id="KW-1185">Reference proteome</keyword>
<dbReference type="Proteomes" id="UP000198607">
    <property type="component" value="Unassembled WGS sequence"/>
</dbReference>
<dbReference type="EMBL" id="FNCY01000001">
    <property type="protein sequence ID" value="SDG75060.1"/>
    <property type="molecule type" value="Genomic_DNA"/>
</dbReference>
<dbReference type="PANTHER" id="PTHR30034">
    <property type="entry name" value="FLAGELLAR MOTOR SWITCH PROTEIN FLIM"/>
    <property type="match status" value="1"/>
</dbReference>
<dbReference type="Pfam" id="PF01052">
    <property type="entry name" value="FliMN_C"/>
    <property type="match status" value="1"/>
</dbReference>
<name>A0A1G7WUS7_9RHOO</name>
<dbReference type="Gene3D" id="2.30.330.10">
    <property type="entry name" value="SpoA-like"/>
    <property type="match status" value="1"/>
</dbReference>
<dbReference type="PRINTS" id="PR00956">
    <property type="entry name" value="FLGMOTORFLIN"/>
</dbReference>
<dbReference type="GO" id="GO:0071978">
    <property type="term" value="P:bacterial-type flagellum-dependent swarming motility"/>
    <property type="evidence" value="ECO:0007669"/>
    <property type="project" value="TreeGrafter"/>
</dbReference>
<comment type="similarity">
    <text evidence="1">Belongs to the FliN/MopA/SpaO family.</text>
</comment>
<dbReference type="SUPFAM" id="SSF101801">
    <property type="entry name" value="Surface presentation of antigens (SPOA)"/>
    <property type="match status" value="1"/>
</dbReference>
<protein>
    <submittedName>
        <fullName evidence="3">Flagellar motor switch protein FliN</fullName>
    </submittedName>
</protein>
<keyword evidence="3" id="KW-0282">Flagellum</keyword>
<dbReference type="InterPro" id="IPR001172">
    <property type="entry name" value="FliN_T3SS_HrcQb"/>
</dbReference>
<dbReference type="GO" id="GO:0003774">
    <property type="term" value="F:cytoskeletal motor activity"/>
    <property type="evidence" value="ECO:0007669"/>
    <property type="project" value="InterPro"/>
</dbReference>
<dbReference type="AlphaFoldDB" id="A0A1G7WUS7"/>
<gene>
    <name evidence="3" type="ORF">SAMN05660652_00624</name>
</gene>
<evidence type="ECO:0000259" key="2">
    <source>
        <dbReference type="Pfam" id="PF01052"/>
    </source>
</evidence>
<keyword evidence="3" id="KW-0966">Cell projection</keyword>
<feature type="domain" description="Flagellar motor switch protein FliN-like C-terminal" evidence="2">
    <location>
        <begin position="2"/>
        <end position="62"/>
    </location>
</feature>
<keyword evidence="3" id="KW-0969">Cilium</keyword>
<organism evidence="3 4">
    <name type="scientific">Propionivibrio dicarboxylicus</name>
    <dbReference type="NCBI Taxonomy" id="83767"/>
    <lineage>
        <taxon>Bacteria</taxon>
        <taxon>Pseudomonadati</taxon>
        <taxon>Pseudomonadota</taxon>
        <taxon>Betaproteobacteria</taxon>
        <taxon>Rhodocyclales</taxon>
        <taxon>Rhodocyclaceae</taxon>
        <taxon>Propionivibrio</taxon>
    </lineage>
</organism>
<dbReference type="STRING" id="83767.SAMN05660652_00624"/>
<proteinExistence type="inferred from homology"/>
<dbReference type="PANTHER" id="PTHR30034:SF5">
    <property type="entry name" value="SECRETION SYSTEM APPARATUS PROTEIN SSAQ"/>
    <property type="match status" value="1"/>
</dbReference>
<dbReference type="InterPro" id="IPR036429">
    <property type="entry name" value="SpoA-like_sf"/>
</dbReference>